<dbReference type="Gene3D" id="3.40.30.10">
    <property type="entry name" value="Glutaredoxin"/>
    <property type="match status" value="1"/>
</dbReference>
<gene>
    <name evidence="2" type="ORF">CWB98_15420</name>
</gene>
<evidence type="ECO:0000259" key="1">
    <source>
        <dbReference type="Pfam" id="PF01323"/>
    </source>
</evidence>
<organism evidence="2 3">
    <name type="scientific">Pseudoalteromonas rubra</name>
    <dbReference type="NCBI Taxonomy" id="43658"/>
    <lineage>
        <taxon>Bacteria</taxon>
        <taxon>Pseudomonadati</taxon>
        <taxon>Pseudomonadota</taxon>
        <taxon>Gammaproteobacteria</taxon>
        <taxon>Alteromonadales</taxon>
        <taxon>Pseudoalteromonadaceae</taxon>
        <taxon>Pseudoalteromonas</taxon>
    </lineage>
</organism>
<feature type="domain" description="DSBA-like thioredoxin" evidence="1">
    <location>
        <begin position="5"/>
        <end position="174"/>
    </location>
</feature>
<reference evidence="3" key="2">
    <citation type="submission" date="2019-06" db="EMBL/GenBank/DDBJ databases">
        <title>Co-occurence of chitin degradation, pigmentation and bioactivity in marine Pseudoalteromonas.</title>
        <authorList>
            <person name="Sonnenschein E.C."/>
            <person name="Bech P.K."/>
        </authorList>
    </citation>
    <scope>NUCLEOTIDE SEQUENCE [LARGE SCALE GENOMIC DNA]</scope>
    <source>
        <strain evidence="3">S2599</strain>
    </source>
</reference>
<protein>
    <submittedName>
        <fullName evidence="2">DsbA family protein</fullName>
    </submittedName>
</protein>
<sequence length="204" mass="23308">MRLIYVMDPMCGWCYGFQPELELFLAKYPHAQVNWIMGGLAPDTDQPMVQALRETISSYWHQIESKTKVSFNHDFWRLNTPIRATYQACRAVIAAQSIRENSAMDMAKAIQRAYYQLAQNPSLDDTLIACAGSIGLDKPKFQELLGCAQTQTQLRQHLELTRRLRVSGFPALFYVNEQDNAYPLTLGFCCAAELEQRFGQLLTE</sequence>
<dbReference type="PANTHER" id="PTHR13887:SF54">
    <property type="entry name" value="DSBA FAMILY PROTEIN"/>
    <property type="match status" value="1"/>
</dbReference>
<evidence type="ECO:0000313" key="3">
    <source>
        <dbReference type="Proteomes" id="UP000306719"/>
    </source>
</evidence>
<proteinExistence type="predicted"/>
<dbReference type="EMBL" id="PNCJ01000020">
    <property type="protein sequence ID" value="TMP35839.1"/>
    <property type="molecule type" value="Genomic_DNA"/>
</dbReference>
<reference evidence="2 3" key="1">
    <citation type="submission" date="2018-01" db="EMBL/GenBank/DDBJ databases">
        <authorList>
            <person name="Paulsen S."/>
            <person name="Gram L.K."/>
        </authorList>
    </citation>
    <scope>NUCLEOTIDE SEQUENCE [LARGE SCALE GENOMIC DNA]</scope>
    <source>
        <strain evidence="2 3">S2599</strain>
    </source>
</reference>
<dbReference type="CDD" id="cd03025">
    <property type="entry name" value="DsbA_FrnE_like"/>
    <property type="match status" value="1"/>
</dbReference>
<dbReference type="Gene3D" id="1.10.472.60">
    <property type="entry name" value="putative protein disulfide isomerase domain"/>
    <property type="match status" value="1"/>
</dbReference>
<name>A0A5S3WX88_9GAMM</name>
<dbReference type="InterPro" id="IPR036249">
    <property type="entry name" value="Thioredoxin-like_sf"/>
</dbReference>
<dbReference type="SUPFAM" id="SSF52833">
    <property type="entry name" value="Thioredoxin-like"/>
    <property type="match status" value="1"/>
</dbReference>
<comment type="caution">
    <text evidence="2">The sequence shown here is derived from an EMBL/GenBank/DDBJ whole genome shotgun (WGS) entry which is preliminary data.</text>
</comment>
<dbReference type="PANTHER" id="PTHR13887">
    <property type="entry name" value="GLUTATHIONE S-TRANSFERASE KAPPA"/>
    <property type="match status" value="1"/>
</dbReference>
<accession>A0A5S3WX88</accession>
<dbReference type="OrthoDB" id="9813770at2"/>
<dbReference type="AlphaFoldDB" id="A0A5S3WX88"/>
<evidence type="ECO:0000313" key="2">
    <source>
        <dbReference type="EMBL" id="TMP35839.1"/>
    </source>
</evidence>
<dbReference type="Pfam" id="PF01323">
    <property type="entry name" value="DSBA"/>
    <property type="match status" value="1"/>
</dbReference>
<dbReference type="Proteomes" id="UP000306719">
    <property type="component" value="Unassembled WGS sequence"/>
</dbReference>
<dbReference type="InterPro" id="IPR001853">
    <property type="entry name" value="DSBA-like_thioredoxin_dom"/>
</dbReference>
<dbReference type="RefSeq" id="WP_138545639.1">
    <property type="nucleotide sequence ID" value="NZ_PNCJ01000020.1"/>
</dbReference>